<dbReference type="Pfam" id="PF00595">
    <property type="entry name" value="PDZ"/>
    <property type="match status" value="1"/>
</dbReference>
<dbReference type="SUPFAM" id="SSF50156">
    <property type="entry name" value="PDZ domain-like"/>
    <property type="match status" value="1"/>
</dbReference>
<dbReference type="InterPro" id="IPR001478">
    <property type="entry name" value="PDZ"/>
</dbReference>
<protein>
    <recommendedName>
        <fullName evidence="1">PDZ domain-containing protein</fullName>
    </recommendedName>
</protein>
<name>A0A6U2G9P0_HEMAN</name>
<accession>A0A6U2G9P0</accession>
<feature type="domain" description="PDZ" evidence="1">
    <location>
        <begin position="13"/>
        <end position="74"/>
    </location>
</feature>
<reference evidence="2" key="1">
    <citation type="submission" date="2021-01" db="EMBL/GenBank/DDBJ databases">
        <authorList>
            <person name="Corre E."/>
            <person name="Pelletier E."/>
            <person name="Niang G."/>
            <person name="Scheremetjew M."/>
            <person name="Finn R."/>
            <person name="Kale V."/>
            <person name="Holt S."/>
            <person name="Cochrane G."/>
            <person name="Meng A."/>
            <person name="Brown T."/>
            <person name="Cohen L."/>
        </authorList>
    </citation>
    <scope>NUCLEOTIDE SEQUENCE</scope>
    <source>
        <strain evidence="2">CCMP441</strain>
    </source>
</reference>
<sequence length="99" mass="10544">MEDDASFLGGTYTVHLTRSLGLGQGVMGYGMQFEPRPVGPVVTKVFPGGEAFRTGLIQPGDVLVEVNNQTIKDVPFMSVMDSVVATQTCSFTFASGPVR</sequence>
<dbReference type="InterPro" id="IPR036034">
    <property type="entry name" value="PDZ_sf"/>
</dbReference>
<proteinExistence type="predicted"/>
<evidence type="ECO:0000313" key="3">
    <source>
        <dbReference type="EMBL" id="CAD8743169.1"/>
    </source>
</evidence>
<evidence type="ECO:0000313" key="2">
    <source>
        <dbReference type="EMBL" id="CAD8743159.1"/>
    </source>
</evidence>
<dbReference type="EMBL" id="HBFK01015693">
    <property type="protein sequence ID" value="CAD8743159.1"/>
    <property type="molecule type" value="Transcribed_RNA"/>
</dbReference>
<dbReference type="EMBL" id="HBFK01015704">
    <property type="protein sequence ID" value="CAD8743169.1"/>
    <property type="molecule type" value="Transcribed_RNA"/>
</dbReference>
<dbReference type="Gene3D" id="2.30.42.10">
    <property type="match status" value="1"/>
</dbReference>
<dbReference type="AlphaFoldDB" id="A0A6U2G9P0"/>
<dbReference type="SMART" id="SM00228">
    <property type="entry name" value="PDZ"/>
    <property type="match status" value="1"/>
</dbReference>
<evidence type="ECO:0000259" key="1">
    <source>
        <dbReference type="PROSITE" id="PS50106"/>
    </source>
</evidence>
<gene>
    <name evidence="2" type="ORF">HAND1043_LOCUS9653</name>
    <name evidence="3" type="ORF">HAND1043_LOCUS9663</name>
</gene>
<dbReference type="PROSITE" id="PS50106">
    <property type="entry name" value="PDZ"/>
    <property type="match status" value="1"/>
</dbReference>
<organism evidence="2">
    <name type="scientific">Hemiselmis andersenii</name>
    <name type="common">Cryptophyte alga</name>
    <dbReference type="NCBI Taxonomy" id="464988"/>
    <lineage>
        <taxon>Eukaryota</taxon>
        <taxon>Cryptophyceae</taxon>
        <taxon>Cryptomonadales</taxon>
        <taxon>Hemiselmidaceae</taxon>
        <taxon>Hemiselmis</taxon>
    </lineage>
</organism>